<dbReference type="RefSeq" id="WP_089207150.1">
    <property type="nucleotide sequence ID" value="NZ_FZOD01000008.1"/>
</dbReference>
<dbReference type="Proteomes" id="UP000198282">
    <property type="component" value="Unassembled WGS sequence"/>
</dbReference>
<keyword evidence="1" id="KW-0732">Signal</keyword>
<dbReference type="PROSITE" id="PS51257">
    <property type="entry name" value="PROKAR_LIPOPROTEIN"/>
    <property type="match status" value="1"/>
</dbReference>
<gene>
    <name evidence="2" type="ORF">SAMN05216276_1008155</name>
</gene>
<organism evidence="2 3">
    <name type="scientific">Streptosporangium subroseum</name>
    <dbReference type="NCBI Taxonomy" id="106412"/>
    <lineage>
        <taxon>Bacteria</taxon>
        <taxon>Bacillati</taxon>
        <taxon>Actinomycetota</taxon>
        <taxon>Actinomycetes</taxon>
        <taxon>Streptosporangiales</taxon>
        <taxon>Streptosporangiaceae</taxon>
        <taxon>Streptosporangium</taxon>
    </lineage>
</organism>
<feature type="signal peptide" evidence="1">
    <location>
        <begin position="1"/>
        <end position="23"/>
    </location>
</feature>
<sequence length="139" mass="15001">MRKLLILLAFLITLSGCAGQAKAFETEADVANALKENGIACDRSWTANFFTATGKYPATECTVVGNEDAGTWVRKLNTDAETAEFVKYLFNPDSNFTQPGFDFKVIAGNKFVVHASYFEDPQAVAQLLGGVVVDSGSFS</sequence>
<keyword evidence="3" id="KW-1185">Reference proteome</keyword>
<proteinExistence type="predicted"/>
<protein>
    <submittedName>
        <fullName evidence="2">Uncharacterized protein</fullName>
    </submittedName>
</protein>
<accession>A0A239E114</accession>
<evidence type="ECO:0000313" key="2">
    <source>
        <dbReference type="EMBL" id="SNS37958.1"/>
    </source>
</evidence>
<dbReference type="AlphaFoldDB" id="A0A239E114"/>
<dbReference type="EMBL" id="FZOD01000008">
    <property type="protein sequence ID" value="SNS37958.1"/>
    <property type="molecule type" value="Genomic_DNA"/>
</dbReference>
<reference evidence="2 3" key="1">
    <citation type="submission" date="2017-06" db="EMBL/GenBank/DDBJ databases">
        <authorList>
            <person name="Kim H.J."/>
            <person name="Triplett B.A."/>
        </authorList>
    </citation>
    <scope>NUCLEOTIDE SEQUENCE [LARGE SCALE GENOMIC DNA]</scope>
    <source>
        <strain evidence="2 3">CGMCC 4.2132</strain>
    </source>
</reference>
<evidence type="ECO:0000313" key="3">
    <source>
        <dbReference type="Proteomes" id="UP000198282"/>
    </source>
</evidence>
<evidence type="ECO:0000256" key="1">
    <source>
        <dbReference type="SAM" id="SignalP"/>
    </source>
</evidence>
<name>A0A239E114_9ACTN</name>
<feature type="chain" id="PRO_5012466965" evidence="1">
    <location>
        <begin position="24"/>
        <end position="139"/>
    </location>
</feature>